<name>A0A1H3JPP9_9FIRM</name>
<reference evidence="1 2" key="1">
    <citation type="submission" date="2016-10" db="EMBL/GenBank/DDBJ databases">
        <authorList>
            <person name="de Groot N.N."/>
        </authorList>
    </citation>
    <scope>NUCLEOTIDE SEQUENCE [LARGE SCALE GENOMIC DNA]</scope>
    <source>
        <strain evidence="1 2">DSM 14045</strain>
    </source>
</reference>
<dbReference type="InterPro" id="IPR043740">
    <property type="entry name" value="DUF5685"/>
</dbReference>
<evidence type="ECO:0000313" key="2">
    <source>
        <dbReference type="Proteomes" id="UP000183918"/>
    </source>
</evidence>
<dbReference type="EMBL" id="FNPG01000017">
    <property type="protein sequence ID" value="SDY41244.1"/>
    <property type="molecule type" value="Genomic_DNA"/>
</dbReference>
<dbReference type="Pfam" id="PF18937">
    <property type="entry name" value="DUF5685"/>
    <property type="match status" value="1"/>
</dbReference>
<evidence type="ECO:0000313" key="1">
    <source>
        <dbReference type="EMBL" id="SDY41244.1"/>
    </source>
</evidence>
<organism evidence="1 2">
    <name type="scientific">Lachnobacterium bovis DSM 14045</name>
    <dbReference type="NCBI Taxonomy" id="1122142"/>
    <lineage>
        <taxon>Bacteria</taxon>
        <taxon>Bacillati</taxon>
        <taxon>Bacillota</taxon>
        <taxon>Clostridia</taxon>
        <taxon>Lachnospirales</taxon>
        <taxon>Lachnospiraceae</taxon>
        <taxon>Lachnobacterium</taxon>
    </lineage>
</organism>
<accession>A0A1H3JPP9</accession>
<proteinExistence type="predicted"/>
<dbReference type="STRING" id="1122142.SAMN02910414_01502"/>
<protein>
    <submittedName>
        <fullName evidence="1">Uncharacterized protein</fullName>
    </submittedName>
</protein>
<dbReference type="OrthoDB" id="1722540at2"/>
<dbReference type="AlphaFoldDB" id="A0A1H3JPP9"/>
<dbReference type="RefSeq" id="WP_074717632.1">
    <property type="nucleotide sequence ID" value="NZ_FNPG01000017.1"/>
</dbReference>
<sequence>MFGYINVNTCNLSKKEKDIYEAYYYGIIKELHDKLGLRHKLVFRSDMTFLIVLLEGMYDTRIKKEKFGSVGFLQSKKEKNRLIFRGKTTEYVADMNIVLAYHNYLDDWRDEKCLCKKVFCDCLKNEYKKIIEKYPRQIKAIEKNLLQLSIYEKNNVDNIELVSQTVGEMVGEIFAWQQDKYYEDLKTFGYYLGKLIYIMDAYIDYESDIKKKLYNPLVSYRENAKNKEDFGSVCKIFINSLVQECSRIYENLPIFMHNEIIENVLFTGFLQE</sequence>
<keyword evidence="2" id="KW-1185">Reference proteome</keyword>
<gene>
    <name evidence="1" type="ORF">SAMN02910414_01502</name>
</gene>
<dbReference type="Proteomes" id="UP000183918">
    <property type="component" value="Unassembled WGS sequence"/>
</dbReference>